<evidence type="ECO:0008006" key="3">
    <source>
        <dbReference type="Google" id="ProtNLM"/>
    </source>
</evidence>
<accession>I9N867</accession>
<name>I9N867_RHILT</name>
<evidence type="ECO:0000313" key="1">
    <source>
        <dbReference type="EMBL" id="EJB02887.1"/>
    </source>
</evidence>
<dbReference type="EMBL" id="JH719381">
    <property type="protein sequence ID" value="EJB02887.1"/>
    <property type="molecule type" value="Genomic_DNA"/>
</dbReference>
<protein>
    <recommendedName>
        <fullName evidence="3">Phage gp6-like head-tail connector protein</fullName>
    </recommendedName>
</protein>
<dbReference type="OrthoDB" id="8101160at2"/>
<dbReference type="HOGENOM" id="CLU_1266062_0_0_5"/>
<sequence length="218" mass="23117">MRQNFTVTVPTTSPSLLTLPQLRAVAGLAPGDTSQDIDLAQLGLQISAEIAVACNVASDGMNVPSLKAETIAETIWNEDCDGELLLARGFISSATVLELSTSVASGDFFINRAAGILSRANSGRPWRWQVGTIEVTYVAGFSDDKVPADLVGVASDLARLRLSSAARDPLVKSESIEVPDVQTRRLDFWIGAIPGTELSPVPPDLLARLGAYRNVVVA</sequence>
<proteinExistence type="predicted"/>
<organism evidence="1 2">
    <name type="scientific">Rhizobium leguminosarum bv. trifolii WSM597</name>
    <dbReference type="NCBI Taxonomy" id="754764"/>
    <lineage>
        <taxon>Bacteria</taxon>
        <taxon>Pseudomonadati</taxon>
        <taxon>Pseudomonadota</taxon>
        <taxon>Alphaproteobacteria</taxon>
        <taxon>Hyphomicrobiales</taxon>
        <taxon>Rhizobiaceae</taxon>
        <taxon>Rhizobium/Agrobacterium group</taxon>
        <taxon>Rhizobium</taxon>
    </lineage>
</organism>
<gene>
    <name evidence="1" type="ORF">Rleg9DRAFT_1701</name>
</gene>
<dbReference type="Proteomes" id="UP000005092">
    <property type="component" value="Unassembled WGS sequence"/>
</dbReference>
<dbReference type="RefSeq" id="WP_003586777.1">
    <property type="nucleotide sequence ID" value="NZ_JH719381.1"/>
</dbReference>
<dbReference type="AlphaFoldDB" id="I9N867"/>
<evidence type="ECO:0000313" key="2">
    <source>
        <dbReference type="Proteomes" id="UP000005092"/>
    </source>
</evidence>
<reference evidence="1 2" key="1">
    <citation type="submission" date="2012-02" db="EMBL/GenBank/DDBJ databases">
        <title>Improved High-Quality Draft Sequence of Rhizobium leguminosarum bv. trifolii WSM597.</title>
        <authorList>
            <consortium name="US DOE Joint Genome Institute"/>
            <person name="Lucas S."/>
            <person name="Han J."/>
            <person name="Lapidus A."/>
            <person name="Cheng J.-F."/>
            <person name="Goodwin L."/>
            <person name="Pitluck S."/>
            <person name="Peters L."/>
            <person name="Ovchinnikova G."/>
            <person name="Held B."/>
            <person name="Detter J.C."/>
            <person name="Han C."/>
            <person name="Tapia R."/>
            <person name="Land M."/>
            <person name="Hauser L."/>
            <person name="Kyrpides N."/>
            <person name="Ivanova N."/>
            <person name="Pagani I."/>
            <person name="Brau L."/>
            <person name="Yates R."/>
            <person name="O'Hara G."/>
            <person name="Rui T."/>
            <person name="Howieson J."/>
            <person name="Reeve W."/>
            <person name="Woyke T."/>
        </authorList>
    </citation>
    <scope>NUCLEOTIDE SEQUENCE [LARGE SCALE GENOMIC DNA]</scope>
    <source>
        <strain evidence="1 2">WSM597</strain>
    </source>
</reference>